<dbReference type="RefSeq" id="WP_126462364.1">
    <property type="nucleotide sequence ID" value="NZ_AP018721.1"/>
</dbReference>
<dbReference type="AlphaFoldDB" id="A0A4R3K004"/>
<comment type="subcellular location">
    <subcellularLocation>
        <location evidence="1">Membrane</location>
        <topology evidence="1">Multi-pass membrane protein</topology>
    </subcellularLocation>
</comment>
<dbReference type="EMBL" id="SLZY01000003">
    <property type="protein sequence ID" value="TCS73082.1"/>
    <property type="molecule type" value="Genomic_DNA"/>
</dbReference>
<accession>A0A4R3K004</accession>
<feature type="transmembrane region" description="Helical" evidence="5">
    <location>
        <begin position="145"/>
        <end position="163"/>
    </location>
</feature>
<dbReference type="PANTHER" id="PTHR22911:SF6">
    <property type="entry name" value="SOLUTE CARRIER FAMILY 35 MEMBER G1"/>
    <property type="match status" value="1"/>
</dbReference>
<keyword evidence="2 5" id="KW-0812">Transmembrane</keyword>
<feature type="transmembrane region" description="Helical" evidence="5">
    <location>
        <begin position="261"/>
        <end position="280"/>
    </location>
</feature>
<feature type="transmembrane region" description="Helical" evidence="5">
    <location>
        <begin position="91"/>
        <end position="112"/>
    </location>
</feature>
<evidence type="ECO:0000256" key="1">
    <source>
        <dbReference type="ARBA" id="ARBA00004141"/>
    </source>
</evidence>
<dbReference type="Gene3D" id="1.10.3730.20">
    <property type="match status" value="1"/>
</dbReference>
<dbReference type="GO" id="GO:0016020">
    <property type="term" value="C:membrane"/>
    <property type="evidence" value="ECO:0007669"/>
    <property type="project" value="UniProtKB-SubCell"/>
</dbReference>
<evidence type="ECO:0000259" key="6">
    <source>
        <dbReference type="Pfam" id="PF00892"/>
    </source>
</evidence>
<evidence type="ECO:0000256" key="3">
    <source>
        <dbReference type="ARBA" id="ARBA00022989"/>
    </source>
</evidence>
<comment type="caution">
    <text evidence="7">The sequence shown here is derived from an EMBL/GenBank/DDBJ whole genome shotgun (WGS) entry which is preliminary data.</text>
</comment>
<feature type="transmembrane region" description="Helical" evidence="5">
    <location>
        <begin position="206"/>
        <end position="223"/>
    </location>
</feature>
<keyword evidence="4 5" id="KW-0472">Membrane</keyword>
<evidence type="ECO:0000313" key="8">
    <source>
        <dbReference type="Proteomes" id="UP000295135"/>
    </source>
</evidence>
<keyword evidence="8" id="KW-1185">Reference proteome</keyword>
<reference evidence="7 8" key="1">
    <citation type="submission" date="2019-03" db="EMBL/GenBank/DDBJ databases">
        <title>Genomic Encyclopedia of Type Strains, Phase IV (KMG-IV): sequencing the most valuable type-strain genomes for metagenomic binning, comparative biology and taxonomic classification.</title>
        <authorList>
            <person name="Goeker M."/>
        </authorList>
    </citation>
    <scope>NUCLEOTIDE SEQUENCE [LARGE SCALE GENOMIC DNA]</scope>
    <source>
        <strain evidence="7 8">DSM 103923</strain>
    </source>
</reference>
<evidence type="ECO:0000256" key="2">
    <source>
        <dbReference type="ARBA" id="ARBA00022692"/>
    </source>
</evidence>
<dbReference type="InterPro" id="IPR037185">
    <property type="entry name" value="EmrE-like"/>
</dbReference>
<evidence type="ECO:0000256" key="4">
    <source>
        <dbReference type="ARBA" id="ARBA00023136"/>
    </source>
</evidence>
<gene>
    <name evidence="7" type="ORF">EDC61_103205</name>
</gene>
<feature type="domain" description="EamA" evidence="6">
    <location>
        <begin position="5"/>
        <end position="136"/>
    </location>
</feature>
<dbReference type="Pfam" id="PF00892">
    <property type="entry name" value="EamA"/>
    <property type="match status" value="2"/>
</dbReference>
<feature type="transmembrane region" description="Helical" evidence="5">
    <location>
        <begin position="175"/>
        <end position="194"/>
    </location>
</feature>
<feature type="transmembrane region" description="Helical" evidence="5">
    <location>
        <begin position="235"/>
        <end position="255"/>
    </location>
</feature>
<dbReference type="InterPro" id="IPR000620">
    <property type="entry name" value="EamA_dom"/>
</dbReference>
<keyword evidence="3 5" id="KW-1133">Transmembrane helix</keyword>
<name>A0A4R3K004_9PROT</name>
<proteinExistence type="predicted"/>
<organism evidence="7 8">
    <name type="scientific">Sulfuritortus calidifontis</name>
    <dbReference type="NCBI Taxonomy" id="1914471"/>
    <lineage>
        <taxon>Bacteria</taxon>
        <taxon>Pseudomonadati</taxon>
        <taxon>Pseudomonadota</taxon>
        <taxon>Betaproteobacteria</taxon>
        <taxon>Nitrosomonadales</taxon>
        <taxon>Thiobacillaceae</taxon>
        <taxon>Sulfuritortus</taxon>
    </lineage>
</organism>
<evidence type="ECO:0000256" key="5">
    <source>
        <dbReference type="SAM" id="Phobius"/>
    </source>
</evidence>
<dbReference type="OrthoDB" id="8524934at2"/>
<evidence type="ECO:0000313" key="7">
    <source>
        <dbReference type="EMBL" id="TCS73082.1"/>
    </source>
</evidence>
<feature type="domain" description="EamA" evidence="6">
    <location>
        <begin position="149"/>
        <end position="273"/>
    </location>
</feature>
<dbReference type="Proteomes" id="UP000295135">
    <property type="component" value="Unassembled WGS sequence"/>
</dbReference>
<feature type="transmembrane region" description="Helical" evidence="5">
    <location>
        <begin position="65"/>
        <end position="85"/>
    </location>
</feature>
<dbReference type="SUPFAM" id="SSF103481">
    <property type="entry name" value="Multidrug resistance efflux transporter EmrE"/>
    <property type="match status" value="2"/>
</dbReference>
<feature type="transmembrane region" description="Helical" evidence="5">
    <location>
        <begin position="33"/>
        <end position="53"/>
    </location>
</feature>
<protein>
    <submittedName>
        <fullName evidence="7">Drug/metabolite transporter (DMT)-like permease</fullName>
    </submittedName>
</protein>
<dbReference type="PANTHER" id="PTHR22911">
    <property type="entry name" value="ACYL-MALONYL CONDENSING ENZYME-RELATED"/>
    <property type="match status" value="1"/>
</dbReference>
<feature type="transmembrane region" description="Helical" evidence="5">
    <location>
        <begin position="119"/>
        <end position="139"/>
    </location>
</feature>
<sequence>MKSAWMLVAGASFAAMGVFVKLGAQWFSSEELVFYRSVFGLVVISVAVLWWHGREAREHLFGAHFLKHLSRGLVGFIALMLFFYSLTRLPLAAAITLNYTSPLFLALAMPVWLKERPSLLQYLSVLLGFVGVVLLLRPWQPGGDVVAGLAGLASGLFAAWAYVHVRQLGKLREPEWRTVFWFTVVCSLGAALFVGHERWSPVGPQTLPLLLAVGFFATLGQFSMTRAYKRGQTTVVASFAFSTVVFGALLDVLIWNDRLPPVAWSGIALTVGAGLWAVWLNEKRKTT</sequence>